<keyword evidence="4" id="KW-1015">Disulfide bond</keyword>
<feature type="chain" id="PRO_5034658486" description="Beta-microseminoprotein" evidence="5">
    <location>
        <begin position="26"/>
        <end position="113"/>
    </location>
</feature>
<feature type="signal peptide" evidence="5">
    <location>
        <begin position="1"/>
        <end position="25"/>
    </location>
</feature>
<accession>A0A8C2C6P2</accession>
<comment type="similarity">
    <text evidence="2">Belongs to the beta-microseminoprotein family.</text>
</comment>
<protein>
    <recommendedName>
        <fullName evidence="8">Beta-microseminoprotein</fullName>
    </recommendedName>
</protein>
<evidence type="ECO:0000256" key="5">
    <source>
        <dbReference type="SAM" id="SignalP"/>
    </source>
</evidence>
<sequence>MCLLTVKRSVVLGLLLCAVLPMINAACFTVGRKTTDKFCQDTTDKTWHPTGSVWRNSKCLDCNCSSESMSCCDAMQRPFNYPGKCQVEYDYTTCTFEVFEKVPCSYTGSVLCK</sequence>
<comment type="subcellular location">
    <subcellularLocation>
        <location evidence="1">Secreted</location>
    </subcellularLocation>
</comment>
<dbReference type="PANTHER" id="PTHR10500">
    <property type="entry name" value="BETA-MICROSEMINOPROTEIN"/>
    <property type="match status" value="1"/>
</dbReference>
<dbReference type="Pfam" id="PF05825">
    <property type="entry name" value="PSP94"/>
    <property type="match status" value="1"/>
</dbReference>
<evidence type="ECO:0000256" key="2">
    <source>
        <dbReference type="ARBA" id="ARBA00010352"/>
    </source>
</evidence>
<keyword evidence="5" id="KW-0732">Signal</keyword>
<dbReference type="AlphaFoldDB" id="A0A8C2C6P2"/>
<evidence type="ECO:0000256" key="4">
    <source>
        <dbReference type="ARBA" id="ARBA00023157"/>
    </source>
</evidence>
<name>A0A8C2C6P2_CYPCA</name>
<evidence type="ECO:0000256" key="3">
    <source>
        <dbReference type="ARBA" id="ARBA00022525"/>
    </source>
</evidence>
<evidence type="ECO:0000313" key="7">
    <source>
        <dbReference type="Proteomes" id="UP000694701"/>
    </source>
</evidence>
<dbReference type="Ensembl" id="ENSCCRT00020008783.1">
    <property type="protein sequence ID" value="ENSCCRP00020007838.1"/>
    <property type="gene ID" value="ENSCCRG00020004214.1"/>
</dbReference>
<dbReference type="Proteomes" id="UP000694701">
    <property type="component" value="Unplaced"/>
</dbReference>
<evidence type="ECO:0008006" key="8">
    <source>
        <dbReference type="Google" id="ProtNLM"/>
    </source>
</evidence>
<evidence type="ECO:0000313" key="6">
    <source>
        <dbReference type="Ensembl" id="ENSCCRP00020007838.1"/>
    </source>
</evidence>
<proteinExistence type="inferred from homology"/>
<evidence type="ECO:0000256" key="1">
    <source>
        <dbReference type="ARBA" id="ARBA00004613"/>
    </source>
</evidence>
<keyword evidence="3" id="KW-0964">Secreted</keyword>
<dbReference type="Gene3D" id="2.60.40.1900">
    <property type="entry name" value="Beta-microseminoprotein (PSP94) domain"/>
    <property type="match status" value="1"/>
</dbReference>
<dbReference type="PANTHER" id="PTHR10500:SF7">
    <property type="entry name" value="BETA-MICROSEMINOPROTEIN"/>
    <property type="match status" value="1"/>
</dbReference>
<reference evidence="6" key="1">
    <citation type="submission" date="2025-08" db="UniProtKB">
        <authorList>
            <consortium name="Ensembl"/>
        </authorList>
    </citation>
    <scope>IDENTIFICATION</scope>
</reference>
<dbReference type="GO" id="GO:0005576">
    <property type="term" value="C:extracellular region"/>
    <property type="evidence" value="ECO:0007669"/>
    <property type="project" value="UniProtKB-SubCell"/>
</dbReference>
<dbReference type="InterPro" id="IPR008735">
    <property type="entry name" value="PSP94"/>
</dbReference>
<organism evidence="6 7">
    <name type="scientific">Cyprinus carpio</name>
    <name type="common">Common carp</name>
    <dbReference type="NCBI Taxonomy" id="7962"/>
    <lineage>
        <taxon>Eukaryota</taxon>
        <taxon>Metazoa</taxon>
        <taxon>Chordata</taxon>
        <taxon>Craniata</taxon>
        <taxon>Vertebrata</taxon>
        <taxon>Euteleostomi</taxon>
        <taxon>Actinopterygii</taxon>
        <taxon>Neopterygii</taxon>
        <taxon>Teleostei</taxon>
        <taxon>Ostariophysi</taxon>
        <taxon>Cypriniformes</taxon>
        <taxon>Cyprinidae</taxon>
        <taxon>Cyprininae</taxon>
        <taxon>Cyprinus</taxon>
    </lineage>
</organism>